<evidence type="ECO:0000313" key="3">
    <source>
        <dbReference type="Proteomes" id="UP001183777"/>
    </source>
</evidence>
<dbReference type="PANTHER" id="PTHR12126">
    <property type="entry name" value="NADH-UBIQUINONE OXIDOREDUCTASE 39 KDA SUBUNIT-RELATED"/>
    <property type="match status" value="1"/>
</dbReference>
<dbReference type="EMBL" id="JAVREX010000003">
    <property type="protein sequence ID" value="MDT0427437.1"/>
    <property type="molecule type" value="Genomic_DNA"/>
</dbReference>
<dbReference type="InterPro" id="IPR051207">
    <property type="entry name" value="ComplexI_NDUFA9_subunit"/>
</dbReference>
<dbReference type="SUPFAM" id="SSF51735">
    <property type="entry name" value="NAD(P)-binding Rossmann-fold domains"/>
    <property type="match status" value="1"/>
</dbReference>
<keyword evidence="3" id="KW-1185">Reference proteome</keyword>
<dbReference type="RefSeq" id="WP_311655554.1">
    <property type="nucleotide sequence ID" value="NZ_JAVREX010000003.1"/>
</dbReference>
<name>A0ABU2REZ7_9ACTN</name>
<dbReference type="Proteomes" id="UP001183777">
    <property type="component" value="Unassembled WGS sequence"/>
</dbReference>
<accession>A0ABU2REZ7</accession>
<dbReference type="InterPro" id="IPR016040">
    <property type="entry name" value="NAD(P)-bd_dom"/>
</dbReference>
<evidence type="ECO:0000259" key="1">
    <source>
        <dbReference type="Pfam" id="PF13460"/>
    </source>
</evidence>
<comment type="caution">
    <text evidence="2">The sequence shown here is derived from an EMBL/GenBank/DDBJ whole genome shotgun (WGS) entry which is preliminary data.</text>
</comment>
<reference evidence="3" key="1">
    <citation type="submission" date="2023-07" db="EMBL/GenBank/DDBJ databases">
        <title>30 novel species of actinomycetes from the DSMZ collection.</title>
        <authorList>
            <person name="Nouioui I."/>
        </authorList>
    </citation>
    <scope>NUCLEOTIDE SEQUENCE [LARGE SCALE GENOMIC DNA]</scope>
    <source>
        <strain evidence="3">DSM 41770</strain>
    </source>
</reference>
<gene>
    <name evidence="2" type="ORF">RM649_07245</name>
</gene>
<protein>
    <submittedName>
        <fullName evidence="2">NAD(P)H-binding protein</fullName>
    </submittedName>
</protein>
<dbReference type="PANTHER" id="PTHR12126:SF11">
    <property type="entry name" value="NADH DEHYDROGENASE [UBIQUINONE] 1 ALPHA SUBCOMPLEX SUBUNIT 9, MITOCHONDRIAL"/>
    <property type="match status" value="1"/>
</dbReference>
<sequence length="254" mass="26655">MNAQENLTVAVAGGTGTLGRAVAEELRGRGHRVRVLSRRSAEYPVDLTTGEGLAEALAGCDVVVDASNSTSPKGAKATLVDGERMLLAAEEKAGVGHHVGISIVGCEKVPIGYYRTKVAQEGVVESGPVDWTTVRATQFHELVAGVLAPLARSGLHPLPKARLQPVASVEVAHAVADVAERPALRGRVEVAGPEIVDLRDLALQWRAAHRSRVLPVPVVLPGTVGRALRAGALTTDRADVRGTTTFGQWLMAGR</sequence>
<feature type="domain" description="NAD(P)-binding" evidence="1">
    <location>
        <begin position="13"/>
        <end position="142"/>
    </location>
</feature>
<dbReference type="Pfam" id="PF13460">
    <property type="entry name" value="NAD_binding_10"/>
    <property type="match status" value="1"/>
</dbReference>
<organism evidence="2 3">
    <name type="scientific">Streptomyces salyersiae</name>
    <dbReference type="NCBI Taxonomy" id="3075530"/>
    <lineage>
        <taxon>Bacteria</taxon>
        <taxon>Bacillati</taxon>
        <taxon>Actinomycetota</taxon>
        <taxon>Actinomycetes</taxon>
        <taxon>Kitasatosporales</taxon>
        <taxon>Streptomycetaceae</taxon>
        <taxon>Streptomyces</taxon>
    </lineage>
</organism>
<dbReference type="InterPro" id="IPR036291">
    <property type="entry name" value="NAD(P)-bd_dom_sf"/>
</dbReference>
<proteinExistence type="predicted"/>
<dbReference type="Gene3D" id="3.40.50.720">
    <property type="entry name" value="NAD(P)-binding Rossmann-like Domain"/>
    <property type="match status" value="1"/>
</dbReference>
<evidence type="ECO:0000313" key="2">
    <source>
        <dbReference type="EMBL" id="MDT0427437.1"/>
    </source>
</evidence>